<name>A0A8E2DJ37_9APHY</name>
<dbReference type="PROSITE" id="PS50048">
    <property type="entry name" value="ZN2_CY6_FUNGAL_2"/>
    <property type="match status" value="1"/>
</dbReference>
<dbReference type="SMART" id="SM00066">
    <property type="entry name" value="GAL4"/>
    <property type="match status" value="2"/>
</dbReference>
<keyword evidence="4" id="KW-1185">Reference proteome</keyword>
<dbReference type="Proteomes" id="UP000250043">
    <property type="component" value="Unassembled WGS sequence"/>
</dbReference>
<evidence type="ECO:0000256" key="1">
    <source>
        <dbReference type="SAM" id="MobiDB-lite"/>
    </source>
</evidence>
<feature type="domain" description="Zn(2)-C6 fungal-type" evidence="2">
    <location>
        <begin position="379"/>
        <end position="409"/>
    </location>
</feature>
<dbReference type="GO" id="GO:0008270">
    <property type="term" value="F:zinc ion binding"/>
    <property type="evidence" value="ECO:0007669"/>
    <property type="project" value="InterPro"/>
</dbReference>
<evidence type="ECO:0000313" key="4">
    <source>
        <dbReference type="Proteomes" id="UP000250043"/>
    </source>
</evidence>
<dbReference type="GO" id="GO:0000981">
    <property type="term" value="F:DNA-binding transcription factor activity, RNA polymerase II-specific"/>
    <property type="evidence" value="ECO:0007669"/>
    <property type="project" value="InterPro"/>
</dbReference>
<gene>
    <name evidence="3" type="ORF">OBBRIDRAFT_70136</name>
</gene>
<sequence length="451" mass="49073">MPPPGPTCSMPATKNHPATLFLTSLTMPTSARLEPMGLRRRIPALITPRHRLRVPPGAAHPLPGKKRGIGTAHCRTCWGMVNQTCLQLSPRQTTKPSSPRAPTMSPYAAQANECYGPLYSGMPTNGTIHSPVAYVSPQSLPETMPQEHHMFDWPAFTSQGSEMRLMISPTNMVLPEQYSIQTWAPSRFAFMPREWDASTGVTMPPIVPQDYQRILRSVDSPAVSSTDASPLVATTHMAGLLQPTPMYPPGALGTSNNVLSSPKYSKRRRADTDLSDDEVQVTKRERLMSSMQHQFWSFPSERARHGEEQALSGPLGTVETAPTSSKDVGTPRACTMCRQNKTNCMKTGEKCLWCQTHGAECVEAHSDRRPTAGSINRHACTACRVSKKKCTKIPGGCTGCTRRNIMCSYPGSPEASNGRGDLADPSNPAQGGTGNQGSPAAPQRDVYARYI</sequence>
<dbReference type="InterPro" id="IPR001138">
    <property type="entry name" value="Zn2Cys6_DnaBD"/>
</dbReference>
<dbReference type="Pfam" id="PF00172">
    <property type="entry name" value="Zn_clus"/>
    <property type="match status" value="1"/>
</dbReference>
<dbReference type="PROSITE" id="PS00463">
    <property type="entry name" value="ZN2_CY6_FUNGAL_1"/>
    <property type="match status" value="1"/>
</dbReference>
<feature type="compositionally biased region" description="Polar residues" evidence="1">
    <location>
        <begin position="253"/>
        <end position="263"/>
    </location>
</feature>
<reference evidence="3 4" key="1">
    <citation type="submission" date="2016-07" db="EMBL/GenBank/DDBJ databases">
        <title>Draft genome of the white-rot fungus Obba rivulosa 3A-2.</title>
        <authorList>
            <consortium name="DOE Joint Genome Institute"/>
            <person name="Miettinen O."/>
            <person name="Riley R."/>
            <person name="Acob R."/>
            <person name="Barry K."/>
            <person name="Cullen D."/>
            <person name="De Vries R."/>
            <person name="Hainaut M."/>
            <person name="Hatakka A."/>
            <person name="Henrissat B."/>
            <person name="Hilden K."/>
            <person name="Kuo R."/>
            <person name="Labutti K."/>
            <person name="Lipzen A."/>
            <person name="Makela M.R."/>
            <person name="Sandor L."/>
            <person name="Spatafora J.W."/>
            <person name="Grigoriev I.V."/>
            <person name="Hibbett D.S."/>
        </authorList>
    </citation>
    <scope>NUCLEOTIDE SEQUENCE [LARGE SCALE GENOMIC DNA]</scope>
    <source>
        <strain evidence="3 4">3A-2</strain>
    </source>
</reference>
<dbReference type="SUPFAM" id="SSF57701">
    <property type="entry name" value="Zn2/Cys6 DNA-binding domain"/>
    <property type="match status" value="2"/>
</dbReference>
<organism evidence="3 4">
    <name type="scientific">Obba rivulosa</name>
    <dbReference type="NCBI Taxonomy" id="1052685"/>
    <lineage>
        <taxon>Eukaryota</taxon>
        <taxon>Fungi</taxon>
        <taxon>Dikarya</taxon>
        <taxon>Basidiomycota</taxon>
        <taxon>Agaricomycotina</taxon>
        <taxon>Agaricomycetes</taxon>
        <taxon>Polyporales</taxon>
        <taxon>Gelatoporiaceae</taxon>
        <taxon>Obba</taxon>
    </lineage>
</organism>
<feature type="region of interest" description="Disordered" evidence="1">
    <location>
        <begin position="246"/>
        <end position="277"/>
    </location>
</feature>
<protein>
    <recommendedName>
        <fullName evidence="2">Zn(2)-C6 fungal-type domain-containing protein</fullName>
    </recommendedName>
</protein>
<dbReference type="OrthoDB" id="5426798at2759"/>
<dbReference type="CDD" id="cd00067">
    <property type="entry name" value="GAL4"/>
    <property type="match status" value="2"/>
</dbReference>
<evidence type="ECO:0000259" key="2">
    <source>
        <dbReference type="PROSITE" id="PS50048"/>
    </source>
</evidence>
<dbReference type="AlphaFoldDB" id="A0A8E2DJ37"/>
<dbReference type="InterPro" id="IPR036864">
    <property type="entry name" value="Zn2-C6_fun-type_DNA-bd_sf"/>
</dbReference>
<dbReference type="EMBL" id="KV722447">
    <property type="protein sequence ID" value="OCH88631.1"/>
    <property type="molecule type" value="Genomic_DNA"/>
</dbReference>
<proteinExistence type="predicted"/>
<feature type="region of interest" description="Disordered" evidence="1">
    <location>
        <begin position="416"/>
        <end position="446"/>
    </location>
</feature>
<evidence type="ECO:0000313" key="3">
    <source>
        <dbReference type="EMBL" id="OCH88631.1"/>
    </source>
</evidence>
<accession>A0A8E2DJ37</accession>
<dbReference type="Gene3D" id="4.10.240.10">
    <property type="entry name" value="Zn(2)-C6 fungal-type DNA-binding domain"/>
    <property type="match status" value="1"/>
</dbReference>